<keyword evidence="1 2" id="KW-0597">Phosphoprotein</keyword>
<keyword evidence="5" id="KW-1185">Reference proteome</keyword>
<dbReference type="PROSITE" id="PS50110">
    <property type="entry name" value="RESPONSE_REGULATORY"/>
    <property type="match status" value="1"/>
</dbReference>
<evidence type="ECO:0000313" key="4">
    <source>
        <dbReference type="EMBL" id="TSJ41011.1"/>
    </source>
</evidence>
<dbReference type="Gene3D" id="3.40.50.2300">
    <property type="match status" value="1"/>
</dbReference>
<evidence type="ECO:0000256" key="2">
    <source>
        <dbReference type="PROSITE-ProRule" id="PRU00169"/>
    </source>
</evidence>
<evidence type="ECO:0000313" key="5">
    <source>
        <dbReference type="Proteomes" id="UP000318733"/>
    </source>
</evidence>
<name>A0A556MM58_9SPHI</name>
<dbReference type="PANTHER" id="PTHR44591:SF3">
    <property type="entry name" value="RESPONSE REGULATORY DOMAIN-CONTAINING PROTEIN"/>
    <property type="match status" value="1"/>
</dbReference>
<feature type="modified residue" description="4-aspartylphosphate" evidence="2">
    <location>
        <position position="52"/>
    </location>
</feature>
<sequence length="117" mass="13175">MKHILIVDDHEDILELIRDILEPEGYRVTTLSAVDDILKTVRDLSPDLVLLDFLLPGINGGEFCAQLKKDPLTSHTPVIFLSAHSRVLDSLGHYGYDDFIAKPFAIDQLLQTVKKHI</sequence>
<dbReference type="SMART" id="SM00448">
    <property type="entry name" value="REC"/>
    <property type="match status" value="1"/>
</dbReference>
<dbReference type="OrthoDB" id="795853at2"/>
<dbReference type="GO" id="GO:0000160">
    <property type="term" value="P:phosphorelay signal transduction system"/>
    <property type="evidence" value="ECO:0007669"/>
    <property type="project" value="InterPro"/>
</dbReference>
<gene>
    <name evidence="4" type="ORF">FO440_14860</name>
</gene>
<dbReference type="EMBL" id="VLPK01000002">
    <property type="protein sequence ID" value="TSJ41011.1"/>
    <property type="molecule type" value="Genomic_DNA"/>
</dbReference>
<dbReference type="InterPro" id="IPR050595">
    <property type="entry name" value="Bact_response_regulator"/>
</dbReference>
<evidence type="ECO:0000259" key="3">
    <source>
        <dbReference type="PROSITE" id="PS50110"/>
    </source>
</evidence>
<dbReference type="AlphaFoldDB" id="A0A556MM58"/>
<dbReference type="PANTHER" id="PTHR44591">
    <property type="entry name" value="STRESS RESPONSE REGULATOR PROTEIN 1"/>
    <property type="match status" value="1"/>
</dbReference>
<protein>
    <submittedName>
        <fullName evidence="4">Response regulator</fullName>
    </submittedName>
</protein>
<dbReference type="RefSeq" id="WP_144249049.1">
    <property type="nucleotide sequence ID" value="NZ_VLPK01000002.1"/>
</dbReference>
<dbReference type="SUPFAM" id="SSF52172">
    <property type="entry name" value="CheY-like"/>
    <property type="match status" value="1"/>
</dbReference>
<organism evidence="4 5">
    <name type="scientific">Mucilaginibacter corticis</name>
    <dbReference type="NCBI Taxonomy" id="2597670"/>
    <lineage>
        <taxon>Bacteria</taxon>
        <taxon>Pseudomonadati</taxon>
        <taxon>Bacteroidota</taxon>
        <taxon>Sphingobacteriia</taxon>
        <taxon>Sphingobacteriales</taxon>
        <taxon>Sphingobacteriaceae</taxon>
        <taxon>Mucilaginibacter</taxon>
    </lineage>
</organism>
<accession>A0A556MM58</accession>
<evidence type="ECO:0000256" key="1">
    <source>
        <dbReference type="ARBA" id="ARBA00022553"/>
    </source>
</evidence>
<dbReference type="Pfam" id="PF00072">
    <property type="entry name" value="Response_reg"/>
    <property type="match status" value="1"/>
</dbReference>
<dbReference type="InterPro" id="IPR011006">
    <property type="entry name" value="CheY-like_superfamily"/>
</dbReference>
<proteinExistence type="predicted"/>
<comment type="caution">
    <text evidence="4">The sequence shown here is derived from an EMBL/GenBank/DDBJ whole genome shotgun (WGS) entry which is preliminary data.</text>
</comment>
<dbReference type="InterPro" id="IPR001789">
    <property type="entry name" value="Sig_transdc_resp-reg_receiver"/>
</dbReference>
<dbReference type="Proteomes" id="UP000318733">
    <property type="component" value="Unassembled WGS sequence"/>
</dbReference>
<feature type="domain" description="Response regulatory" evidence="3">
    <location>
        <begin position="3"/>
        <end position="117"/>
    </location>
</feature>
<reference evidence="4 5" key="1">
    <citation type="submission" date="2019-07" db="EMBL/GenBank/DDBJ databases">
        <authorList>
            <person name="Huq M.A."/>
        </authorList>
    </citation>
    <scope>NUCLEOTIDE SEQUENCE [LARGE SCALE GENOMIC DNA]</scope>
    <source>
        <strain evidence="4 5">MAH-19</strain>
    </source>
</reference>